<protein>
    <recommendedName>
        <fullName evidence="1">PAS fold-4 domain-containing protein</fullName>
    </recommendedName>
</protein>
<feature type="domain" description="PAS fold-4" evidence="1">
    <location>
        <begin position="2"/>
        <end position="107"/>
    </location>
</feature>
<sequence length="168" mass="19679">MFIADSNGVINYYNEMWWQISRVLPHMSGESAWMDSVRLEDRPALERAWQKLLEEKVTISAEFRFKCTQQNGDSTIDTWVLMSAYPDKTPDGEINFIFGCITDISSQKWAEKVQSERREEAVELKRQQENFIDITSHEMRNPFPPFCSALTKSRTTLLNSLHTMFEEK</sequence>
<gene>
    <name evidence="2" type="ORF">IM811_014851</name>
</gene>
<comment type="caution">
    <text evidence="2">The sequence shown here is derived from an EMBL/GenBank/DDBJ whole genome shotgun (WGS) entry which is preliminary data.</text>
</comment>
<dbReference type="Pfam" id="PF08448">
    <property type="entry name" value="PAS_4"/>
    <property type="match status" value="1"/>
</dbReference>
<dbReference type="Gene3D" id="3.30.450.20">
    <property type="entry name" value="PAS domain"/>
    <property type="match status" value="1"/>
</dbReference>
<dbReference type="CDD" id="cd00130">
    <property type="entry name" value="PAS"/>
    <property type="match status" value="1"/>
</dbReference>
<evidence type="ECO:0000313" key="2">
    <source>
        <dbReference type="EMBL" id="KAF9750631.1"/>
    </source>
</evidence>
<accession>A0A8H7N7K3</accession>
<evidence type="ECO:0000259" key="1">
    <source>
        <dbReference type="Pfam" id="PF08448"/>
    </source>
</evidence>
<dbReference type="SUPFAM" id="SSF55785">
    <property type="entry name" value="PYP-like sensor domain (PAS domain)"/>
    <property type="match status" value="1"/>
</dbReference>
<dbReference type="Proteomes" id="UP000616885">
    <property type="component" value="Unassembled WGS sequence"/>
</dbReference>
<dbReference type="InterPro" id="IPR035965">
    <property type="entry name" value="PAS-like_dom_sf"/>
</dbReference>
<name>A0A8H7N7K3_BIOOC</name>
<dbReference type="InterPro" id="IPR000014">
    <property type="entry name" value="PAS"/>
</dbReference>
<dbReference type="EMBL" id="JADCTT010000006">
    <property type="protein sequence ID" value="KAF9750631.1"/>
    <property type="molecule type" value="Genomic_DNA"/>
</dbReference>
<dbReference type="InterPro" id="IPR013656">
    <property type="entry name" value="PAS_4"/>
</dbReference>
<evidence type="ECO:0000313" key="3">
    <source>
        <dbReference type="Proteomes" id="UP000616885"/>
    </source>
</evidence>
<reference evidence="2" key="1">
    <citation type="submission" date="2020-10" db="EMBL/GenBank/DDBJ databases">
        <title>High-Quality Genome Resource of Clonostachys rosea strain S41 by Oxford Nanopore Long-Read Sequencing.</title>
        <authorList>
            <person name="Wang H."/>
        </authorList>
    </citation>
    <scope>NUCLEOTIDE SEQUENCE</scope>
    <source>
        <strain evidence="2">S41</strain>
    </source>
</reference>
<dbReference type="AlphaFoldDB" id="A0A8H7N7K3"/>
<organism evidence="2 3">
    <name type="scientific">Bionectria ochroleuca</name>
    <name type="common">Gliocladium roseum</name>
    <dbReference type="NCBI Taxonomy" id="29856"/>
    <lineage>
        <taxon>Eukaryota</taxon>
        <taxon>Fungi</taxon>
        <taxon>Dikarya</taxon>
        <taxon>Ascomycota</taxon>
        <taxon>Pezizomycotina</taxon>
        <taxon>Sordariomycetes</taxon>
        <taxon>Hypocreomycetidae</taxon>
        <taxon>Hypocreales</taxon>
        <taxon>Bionectriaceae</taxon>
        <taxon>Clonostachys</taxon>
    </lineage>
</organism>
<dbReference type="Gene3D" id="1.10.287.130">
    <property type="match status" value="1"/>
</dbReference>
<proteinExistence type="predicted"/>